<evidence type="ECO:0000313" key="1">
    <source>
        <dbReference type="EnsemblMetazoa" id="tetur13g03350.1"/>
    </source>
</evidence>
<name>T1KKD5_TETUR</name>
<reference evidence="1" key="2">
    <citation type="submission" date="2015-06" db="UniProtKB">
        <authorList>
            <consortium name="EnsemblMetazoa"/>
        </authorList>
    </citation>
    <scope>IDENTIFICATION</scope>
</reference>
<proteinExistence type="predicted"/>
<sequence length="75" mass="8823">MLSVDSVSVGCFLSEMYLPFEKIKCEDESRITIDNRNMHSNILTEKPAFSHYCYWVCCRLGWWLNLSLGKHYTLV</sequence>
<evidence type="ECO:0000313" key="2">
    <source>
        <dbReference type="Proteomes" id="UP000015104"/>
    </source>
</evidence>
<protein>
    <submittedName>
        <fullName evidence="1">Uncharacterized protein</fullName>
    </submittedName>
</protein>
<dbReference type="EMBL" id="CAEY01000176">
    <property type="status" value="NOT_ANNOTATED_CDS"/>
    <property type="molecule type" value="Genomic_DNA"/>
</dbReference>
<organism evidence="1 2">
    <name type="scientific">Tetranychus urticae</name>
    <name type="common">Two-spotted spider mite</name>
    <dbReference type="NCBI Taxonomy" id="32264"/>
    <lineage>
        <taxon>Eukaryota</taxon>
        <taxon>Metazoa</taxon>
        <taxon>Ecdysozoa</taxon>
        <taxon>Arthropoda</taxon>
        <taxon>Chelicerata</taxon>
        <taxon>Arachnida</taxon>
        <taxon>Acari</taxon>
        <taxon>Acariformes</taxon>
        <taxon>Trombidiformes</taxon>
        <taxon>Prostigmata</taxon>
        <taxon>Eleutherengona</taxon>
        <taxon>Raphignathae</taxon>
        <taxon>Tetranychoidea</taxon>
        <taxon>Tetranychidae</taxon>
        <taxon>Tetranychus</taxon>
    </lineage>
</organism>
<dbReference type="EnsemblMetazoa" id="tetur13g03350.1">
    <property type="protein sequence ID" value="tetur13g03350.1"/>
    <property type="gene ID" value="tetur13g03350"/>
</dbReference>
<keyword evidence="2" id="KW-1185">Reference proteome</keyword>
<dbReference type="Proteomes" id="UP000015104">
    <property type="component" value="Unassembled WGS sequence"/>
</dbReference>
<accession>T1KKD5</accession>
<dbReference type="AlphaFoldDB" id="T1KKD5"/>
<reference evidence="2" key="1">
    <citation type="submission" date="2011-08" db="EMBL/GenBank/DDBJ databases">
        <authorList>
            <person name="Rombauts S."/>
        </authorList>
    </citation>
    <scope>NUCLEOTIDE SEQUENCE</scope>
    <source>
        <strain evidence="2">London</strain>
    </source>
</reference>
<dbReference type="HOGENOM" id="CLU_2674273_0_0_1"/>